<dbReference type="InterPro" id="IPR022029">
    <property type="entry name" value="YoaR-like_PG-bd"/>
</dbReference>
<evidence type="ECO:0000259" key="8">
    <source>
        <dbReference type="PROSITE" id="PS52029"/>
    </source>
</evidence>
<evidence type="ECO:0000313" key="9">
    <source>
        <dbReference type="EMBL" id="MFD2618629.1"/>
    </source>
</evidence>
<dbReference type="InterPro" id="IPR038054">
    <property type="entry name" value="LD_TPept-like_central_sf"/>
</dbReference>
<dbReference type="InterPro" id="IPR050979">
    <property type="entry name" value="LD-transpeptidase"/>
</dbReference>
<dbReference type="RefSeq" id="WP_141191549.1">
    <property type="nucleotide sequence ID" value="NZ_JBHUMR010000024.1"/>
</dbReference>
<dbReference type="PANTHER" id="PTHR30582:SF33">
    <property type="entry name" value="EXPORTED PROTEIN"/>
    <property type="match status" value="1"/>
</dbReference>
<keyword evidence="4 6" id="KW-0573">Peptidoglycan synthesis</keyword>
<gene>
    <name evidence="9" type="ORF">ACFSTF_15165</name>
</gene>
<reference evidence="10" key="1">
    <citation type="journal article" date="2019" name="Int. J. Syst. Evol. Microbiol.">
        <title>The Global Catalogue of Microorganisms (GCM) 10K type strain sequencing project: providing services to taxonomists for standard genome sequencing and annotation.</title>
        <authorList>
            <consortium name="The Broad Institute Genomics Platform"/>
            <consortium name="The Broad Institute Genome Sequencing Center for Infectious Disease"/>
            <person name="Wu L."/>
            <person name="Ma J."/>
        </authorList>
    </citation>
    <scope>NUCLEOTIDE SEQUENCE [LARGE SCALE GENOMIC DNA]</scope>
    <source>
        <strain evidence="10">TISTR 2241</strain>
    </source>
</reference>
<dbReference type="Proteomes" id="UP001597458">
    <property type="component" value="Unassembled WGS sequence"/>
</dbReference>
<dbReference type="InterPro" id="IPR005490">
    <property type="entry name" value="LD_TPept_cat_dom"/>
</dbReference>
<feature type="active site" description="Nucleophile" evidence="6">
    <location>
        <position position="436"/>
    </location>
</feature>
<evidence type="ECO:0000256" key="1">
    <source>
        <dbReference type="ARBA" id="ARBA00004752"/>
    </source>
</evidence>
<keyword evidence="5 6" id="KW-0961">Cell wall biogenesis/degradation</keyword>
<evidence type="ECO:0000256" key="6">
    <source>
        <dbReference type="PROSITE-ProRule" id="PRU01373"/>
    </source>
</evidence>
<sequence length="460" mass="51941">MSKKNIIILSSVVVIVALIFTGVYYYKATHFNRHITINNTNVGGLTADQALNKLKTTVSKNVVYIGDKQIYDGKDTKMGFTTQDLSEVKNILKEQRTFLPTSKAKNYELSPSKTDQKQSQTIKKKVEEKLKSMNKDLKAPKDAEAHLEEGKIVVSKSVNGDQYDVDRLLKDYQKQAYNSEIHLNPIYKQPVKANSQTIKQEKKMLKELVNRTVDYKLQNQPYSFKGSEIIKNASISKDMKYKIDTNGIKKKLDDLNRSKSTLNKNYTFKTHSGKVISVKGGSYGWAIDLDAETKRIEEAFEKGNKSILAYNIYGVGWSTNGVGYHTTSNNGIGDTYAEVSIKDQRIWIYKNGKLQVTTHVVTGTHVYNEDTPKGVWYIEYKASPSTLTGSEVGNPNYSVKVNYWAPFTTSGCGFHDAKWRKNWSNTAYIKNGSGGCVNTPPNVMKKVYDNLEQNEPVVIY</sequence>
<evidence type="ECO:0000256" key="5">
    <source>
        <dbReference type="ARBA" id="ARBA00023316"/>
    </source>
</evidence>
<evidence type="ECO:0000313" key="10">
    <source>
        <dbReference type="Proteomes" id="UP001597458"/>
    </source>
</evidence>
<dbReference type="Pfam" id="PF03734">
    <property type="entry name" value="YkuD"/>
    <property type="match status" value="1"/>
</dbReference>
<name>A0ABW5PVH7_9BACI</name>
<dbReference type="Gene3D" id="3.10.20.800">
    <property type="match status" value="1"/>
</dbReference>
<keyword evidence="7" id="KW-0812">Transmembrane</keyword>
<protein>
    <submittedName>
        <fullName evidence="9">L,D-transpeptidase family protein</fullName>
    </submittedName>
</protein>
<feature type="domain" description="L,D-TPase catalytic" evidence="8">
    <location>
        <begin position="335"/>
        <end position="460"/>
    </location>
</feature>
<comment type="pathway">
    <text evidence="1 6">Cell wall biogenesis; peptidoglycan biosynthesis.</text>
</comment>
<keyword evidence="2" id="KW-0808">Transferase</keyword>
<accession>A0ABW5PVH7</accession>
<keyword evidence="7" id="KW-0472">Membrane</keyword>
<keyword evidence="3 6" id="KW-0133">Cell shape</keyword>
<dbReference type="PROSITE" id="PS52029">
    <property type="entry name" value="LD_TPASE"/>
    <property type="match status" value="1"/>
</dbReference>
<dbReference type="CDD" id="cd16913">
    <property type="entry name" value="YkuD_like"/>
    <property type="match status" value="1"/>
</dbReference>
<evidence type="ECO:0000256" key="3">
    <source>
        <dbReference type="ARBA" id="ARBA00022960"/>
    </source>
</evidence>
<dbReference type="EMBL" id="JBHUMR010000024">
    <property type="protein sequence ID" value="MFD2618629.1"/>
    <property type="molecule type" value="Genomic_DNA"/>
</dbReference>
<dbReference type="SUPFAM" id="SSF143985">
    <property type="entry name" value="L,D-transpeptidase pre-catalytic domain-like"/>
    <property type="match status" value="1"/>
</dbReference>
<proteinExistence type="predicted"/>
<dbReference type="InterPro" id="IPR038063">
    <property type="entry name" value="Transpep_catalytic_dom"/>
</dbReference>
<evidence type="ECO:0000256" key="7">
    <source>
        <dbReference type="SAM" id="Phobius"/>
    </source>
</evidence>
<comment type="caution">
    <text evidence="9">The sequence shown here is derived from an EMBL/GenBank/DDBJ whole genome shotgun (WGS) entry which is preliminary data.</text>
</comment>
<evidence type="ECO:0000256" key="2">
    <source>
        <dbReference type="ARBA" id="ARBA00022679"/>
    </source>
</evidence>
<dbReference type="Gene3D" id="2.40.440.10">
    <property type="entry name" value="L,D-transpeptidase catalytic domain-like"/>
    <property type="match status" value="1"/>
</dbReference>
<dbReference type="PANTHER" id="PTHR30582">
    <property type="entry name" value="L,D-TRANSPEPTIDASE"/>
    <property type="match status" value="1"/>
</dbReference>
<feature type="transmembrane region" description="Helical" evidence="7">
    <location>
        <begin position="6"/>
        <end position="26"/>
    </location>
</feature>
<feature type="active site" description="Proton donor/acceptor" evidence="6">
    <location>
        <position position="415"/>
    </location>
</feature>
<evidence type="ECO:0000256" key="4">
    <source>
        <dbReference type="ARBA" id="ARBA00022984"/>
    </source>
</evidence>
<dbReference type="SUPFAM" id="SSF141523">
    <property type="entry name" value="L,D-transpeptidase catalytic domain-like"/>
    <property type="match status" value="1"/>
</dbReference>
<dbReference type="Pfam" id="PF12229">
    <property type="entry name" value="PG_binding_4"/>
    <property type="match status" value="1"/>
</dbReference>
<organism evidence="9 10">
    <name type="scientific">Terrilactibacillus laevilacticus</name>
    <dbReference type="NCBI Taxonomy" id="1380157"/>
    <lineage>
        <taxon>Bacteria</taxon>
        <taxon>Bacillati</taxon>
        <taxon>Bacillota</taxon>
        <taxon>Bacilli</taxon>
        <taxon>Bacillales</taxon>
        <taxon>Bacillaceae</taxon>
        <taxon>Terrilactibacillus</taxon>
    </lineage>
</organism>
<keyword evidence="10" id="KW-1185">Reference proteome</keyword>
<keyword evidence="7" id="KW-1133">Transmembrane helix</keyword>